<evidence type="ECO:0000313" key="3">
    <source>
        <dbReference type="Proteomes" id="UP000032142"/>
    </source>
</evidence>
<name>A0A0B0PNG1_GOSAR</name>
<gene>
    <name evidence="1" type="ORF">F383_31606</name>
    <name evidence="2" type="ORF">F383_33644</name>
</gene>
<organism evidence="2 3">
    <name type="scientific">Gossypium arboreum</name>
    <name type="common">Tree cotton</name>
    <name type="synonym">Gossypium nanking</name>
    <dbReference type="NCBI Taxonomy" id="29729"/>
    <lineage>
        <taxon>Eukaryota</taxon>
        <taxon>Viridiplantae</taxon>
        <taxon>Streptophyta</taxon>
        <taxon>Embryophyta</taxon>
        <taxon>Tracheophyta</taxon>
        <taxon>Spermatophyta</taxon>
        <taxon>Magnoliopsida</taxon>
        <taxon>eudicotyledons</taxon>
        <taxon>Gunneridae</taxon>
        <taxon>Pentapetalae</taxon>
        <taxon>rosids</taxon>
        <taxon>malvids</taxon>
        <taxon>Malvales</taxon>
        <taxon>Malvaceae</taxon>
        <taxon>Malvoideae</taxon>
        <taxon>Gossypium</taxon>
    </lineage>
</organism>
<proteinExistence type="predicted"/>
<dbReference type="EMBL" id="KN437203">
    <property type="protein sequence ID" value="KHG26540.1"/>
    <property type="molecule type" value="Genomic_DNA"/>
</dbReference>
<sequence>MAEYTHIYISKISFNFKAKYYYVNTYTYTRESKYNIICIYMFTLVSYLPDFK</sequence>
<dbReference type="Proteomes" id="UP000032142">
    <property type="component" value="Unassembled WGS sequence"/>
</dbReference>
<protein>
    <submittedName>
        <fullName evidence="2">Uncharacterized protein</fullName>
    </submittedName>
</protein>
<reference evidence="2" key="1">
    <citation type="submission" date="2014-09" db="EMBL/GenBank/DDBJ databases">
        <title>G. arboreum L. cv. AKA8401 A2 genome assembly version 1.0.</title>
        <authorList>
            <person name="Mudge J."/>
            <person name="Ramaraj T."/>
            <person name="Lindquist I.E."/>
            <person name="Bharti A.K."/>
            <person name="Sundararajan A."/>
            <person name="Cameron C.T."/>
            <person name="Woodward J.E."/>
            <person name="May G.D."/>
            <person name="Brubaker C."/>
            <person name="Broadhvest J."/>
            <person name="Wilkins T.A."/>
        </authorList>
    </citation>
    <scope>NUCLEOTIDE SEQUENCE</scope>
</reference>
<reference evidence="3" key="2">
    <citation type="submission" date="2014-09" db="EMBL/GenBank/DDBJ databases">
        <authorList>
            <person name="Mudge J."/>
            <person name="Ramaraj T."/>
            <person name="Lindquist I.E."/>
            <person name="Bharti A.K."/>
            <person name="Sundararajan A."/>
            <person name="Cameron C.T."/>
            <person name="Woodward J.E."/>
            <person name="May G.D."/>
            <person name="Brubaker C."/>
            <person name="Broadhvest J."/>
            <person name="Wilkins T.A."/>
        </authorList>
    </citation>
    <scope>NUCLEOTIDE SEQUENCE</scope>
    <source>
        <strain evidence="3">cv. AKA8401</strain>
    </source>
</reference>
<accession>A0A0B0PNG1</accession>
<dbReference type="EMBL" id="KN430526">
    <property type="protein sequence ID" value="KHG24908.1"/>
    <property type="molecule type" value="Genomic_DNA"/>
</dbReference>
<evidence type="ECO:0000313" key="2">
    <source>
        <dbReference type="EMBL" id="KHG26540.1"/>
    </source>
</evidence>
<evidence type="ECO:0000313" key="1">
    <source>
        <dbReference type="EMBL" id="KHG24908.1"/>
    </source>
</evidence>
<dbReference type="AlphaFoldDB" id="A0A0B0PNG1"/>
<keyword evidence="3" id="KW-1185">Reference proteome</keyword>